<comment type="caution">
    <text evidence="1">The sequence shown here is derived from an EMBL/GenBank/DDBJ whole genome shotgun (WGS) entry which is preliminary data.</text>
</comment>
<proteinExistence type="predicted"/>
<dbReference type="EMBL" id="JACDXW010000002">
    <property type="protein sequence ID" value="MCB5362898.1"/>
    <property type="molecule type" value="Genomic_DNA"/>
</dbReference>
<keyword evidence="2" id="KW-1185">Reference proteome</keyword>
<dbReference type="RefSeq" id="WP_226953146.1">
    <property type="nucleotide sequence ID" value="NZ_JACDXW010000002.1"/>
</dbReference>
<evidence type="ECO:0000313" key="1">
    <source>
        <dbReference type="EMBL" id="MCB5362898.1"/>
    </source>
</evidence>
<dbReference type="Proteomes" id="UP000776983">
    <property type="component" value="Unassembled WGS sequence"/>
</dbReference>
<accession>A0ABS8CA39</accession>
<reference evidence="1 2" key="1">
    <citation type="submission" date="2020-07" db="EMBL/GenBank/DDBJ databases">
        <title>Pusillimonas sp. nov., isolated from poultry manure in Taiwan.</title>
        <authorList>
            <person name="Lin S.-Y."/>
            <person name="Tang Y.-S."/>
            <person name="Young C.-C."/>
        </authorList>
    </citation>
    <scope>NUCLEOTIDE SEQUENCE [LARGE SCALE GENOMIC DNA]</scope>
    <source>
        <strain evidence="1 2">CC-YST705</strain>
    </source>
</reference>
<name>A0ABS8CA39_9BURK</name>
<evidence type="ECO:0000313" key="2">
    <source>
        <dbReference type="Proteomes" id="UP000776983"/>
    </source>
</evidence>
<organism evidence="1 2">
    <name type="scientific">Mesopusillimonas faecipullorum</name>
    <dbReference type="NCBI Taxonomy" id="2755040"/>
    <lineage>
        <taxon>Bacteria</taxon>
        <taxon>Pseudomonadati</taxon>
        <taxon>Pseudomonadota</taxon>
        <taxon>Betaproteobacteria</taxon>
        <taxon>Burkholderiales</taxon>
        <taxon>Alcaligenaceae</taxon>
        <taxon>Mesopusillimonas</taxon>
    </lineage>
</organism>
<protein>
    <submittedName>
        <fullName evidence="1">Uncharacterized protein</fullName>
    </submittedName>
</protein>
<gene>
    <name evidence="1" type="ORF">H0484_03900</name>
</gene>
<sequence>MSTIKTAPSINTLQAALKMATLSPTPSSAALWVAPRQFAPRRSHILLRLRILILRAHKFCVSLKDARIQIFPGERRWVDVQHS</sequence>